<protein>
    <submittedName>
        <fullName evidence="1">Bacteriophage HK97-gp10, putative tail-component</fullName>
    </submittedName>
</protein>
<dbReference type="EMBL" id="LR796160">
    <property type="protein sequence ID" value="CAB4122347.1"/>
    <property type="molecule type" value="Genomic_DNA"/>
</dbReference>
<name>A0A6J5KND2_9CAUD</name>
<dbReference type="EMBL" id="LR796173">
    <property type="protein sequence ID" value="CAB4123806.1"/>
    <property type="molecule type" value="Genomic_DNA"/>
</dbReference>
<reference evidence="1" key="1">
    <citation type="submission" date="2020-04" db="EMBL/GenBank/DDBJ databases">
        <authorList>
            <person name="Chiriac C."/>
            <person name="Salcher M."/>
            <person name="Ghai R."/>
            <person name="Kavagutti S V."/>
        </authorList>
    </citation>
    <scope>NUCLEOTIDE SEQUENCE</scope>
</reference>
<evidence type="ECO:0000313" key="1">
    <source>
        <dbReference type="EMBL" id="CAB4122347.1"/>
    </source>
</evidence>
<proteinExistence type="predicted"/>
<gene>
    <name evidence="1" type="ORF">UFOVP32_10</name>
    <name evidence="2" type="ORF">UFOVP50_66</name>
</gene>
<accession>A0A6J5KND2</accession>
<organism evidence="1">
    <name type="scientific">uncultured Caudovirales phage</name>
    <dbReference type="NCBI Taxonomy" id="2100421"/>
    <lineage>
        <taxon>Viruses</taxon>
        <taxon>Duplodnaviria</taxon>
        <taxon>Heunggongvirae</taxon>
        <taxon>Uroviricota</taxon>
        <taxon>Caudoviricetes</taxon>
        <taxon>Peduoviridae</taxon>
        <taxon>Maltschvirus</taxon>
        <taxon>Maltschvirus maltsch</taxon>
    </lineage>
</organism>
<dbReference type="Pfam" id="PF04883">
    <property type="entry name" value="HK97-gp10_like"/>
    <property type="match status" value="1"/>
</dbReference>
<evidence type="ECO:0000313" key="2">
    <source>
        <dbReference type="EMBL" id="CAB4123806.1"/>
    </source>
</evidence>
<dbReference type="InterPro" id="IPR010064">
    <property type="entry name" value="HK97-gp10_tail"/>
</dbReference>
<sequence>MSSTTIRAQIGKWKNATDAKIEGLARQVCFEMAERVVTKTPVDTGFLRGSWQPSIGEPQQASGVQDKAGAGALNAAAMVMSDVKAGDRFYMINNAKYARHVEYGTSKMAGRFYVSDTVKNWQAVVDQVAAELGLKK</sequence>